<proteinExistence type="predicted"/>
<evidence type="ECO:0000313" key="2">
    <source>
        <dbReference type="Proteomes" id="UP000276133"/>
    </source>
</evidence>
<accession>A0A3M7S9L7</accession>
<protein>
    <submittedName>
        <fullName evidence="1">Uncharacterized protein</fullName>
    </submittedName>
</protein>
<evidence type="ECO:0000313" key="1">
    <source>
        <dbReference type="EMBL" id="RNA32513.1"/>
    </source>
</evidence>
<dbReference type="AlphaFoldDB" id="A0A3M7S9L7"/>
<reference evidence="1 2" key="1">
    <citation type="journal article" date="2018" name="Sci. Rep.">
        <title>Genomic signatures of local adaptation to the degree of environmental predictability in rotifers.</title>
        <authorList>
            <person name="Franch-Gras L."/>
            <person name="Hahn C."/>
            <person name="Garcia-Roger E.M."/>
            <person name="Carmona M.J."/>
            <person name="Serra M."/>
            <person name="Gomez A."/>
        </authorList>
    </citation>
    <scope>NUCLEOTIDE SEQUENCE [LARGE SCALE GENOMIC DNA]</scope>
    <source>
        <strain evidence="1">HYR1</strain>
    </source>
</reference>
<sequence length="167" mass="18870">MSPSGMSMSLQSSIMHTENESIDTIKSFRSIEELLFLTIQIGKSEAQFLRIHFNHSNAQGAGLDDGQGSLFNVVHLTREQLKRLQTSVHRVSFELAVLEVSCQSEYDCLRLRLGHLFGKNKIIYFDFIGNLDLVAAVHTLILVLFDKIVHFHEPVHYGDDAAIVEQN</sequence>
<comment type="caution">
    <text evidence="1">The sequence shown here is derived from an EMBL/GenBank/DDBJ whole genome shotgun (WGS) entry which is preliminary data.</text>
</comment>
<organism evidence="1 2">
    <name type="scientific">Brachionus plicatilis</name>
    <name type="common">Marine rotifer</name>
    <name type="synonym">Brachionus muelleri</name>
    <dbReference type="NCBI Taxonomy" id="10195"/>
    <lineage>
        <taxon>Eukaryota</taxon>
        <taxon>Metazoa</taxon>
        <taxon>Spiralia</taxon>
        <taxon>Gnathifera</taxon>
        <taxon>Rotifera</taxon>
        <taxon>Eurotatoria</taxon>
        <taxon>Monogononta</taxon>
        <taxon>Pseudotrocha</taxon>
        <taxon>Ploima</taxon>
        <taxon>Brachionidae</taxon>
        <taxon>Brachionus</taxon>
    </lineage>
</organism>
<dbReference type="Proteomes" id="UP000276133">
    <property type="component" value="Unassembled WGS sequence"/>
</dbReference>
<name>A0A3M7S9L7_BRAPC</name>
<keyword evidence="2" id="KW-1185">Reference proteome</keyword>
<gene>
    <name evidence="1" type="ORF">BpHYR1_006356</name>
</gene>
<dbReference type="EMBL" id="REGN01001788">
    <property type="protein sequence ID" value="RNA32513.1"/>
    <property type="molecule type" value="Genomic_DNA"/>
</dbReference>